<reference evidence="1 2" key="1">
    <citation type="submission" date="2018-02" db="EMBL/GenBank/DDBJ databases">
        <title>The genomes of Aspergillus section Nigri reveals drivers in fungal speciation.</title>
        <authorList>
            <consortium name="DOE Joint Genome Institute"/>
            <person name="Vesth T.C."/>
            <person name="Nybo J."/>
            <person name="Theobald S."/>
            <person name="Brandl J."/>
            <person name="Frisvad J.C."/>
            <person name="Nielsen K.F."/>
            <person name="Lyhne E.K."/>
            <person name="Kogle M.E."/>
            <person name="Kuo A."/>
            <person name="Riley R."/>
            <person name="Clum A."/>
            <person name="Nolan M."/>
            <person name="Lipzen A."/>
            <person name="Salamov A."/>
            <person name="Henrissat B."/>
            <person name="Wiebenga A."/>
            <person name="De vries R.P."/>
            <person name="Grigoriev I.V."/>
            <person name="Mortensen U.H."/>
            <person name="Andersen M.R."/>
            <person name="Baker S.E."/>
        </authorList>
    </citation>
    <scope>NUCLEOTIDE SEQUENCE [LARGE SCALE GENOMIC DNA]</scope>
    <source>
        <strain evidence="1 2">CBS 115571</strain>
    </source>
</reference>
<protein>
    <submittedName>
        <fullName evidence="1">Uncharacterized protein</fullName>
    </submittedName>
</protein>
<gene>
    <name evidence="1" type="ORF">BO99DRAFT_136957</name>
</gene>
<evidence type="ECO:0000313" key="2">
    <source>
        <dbReference type="Proteomes" id="UP000249829"/>
    </source>
</evidence>
<accession>A0A2V5HDY5</accession>
<name>A0A2V5HDY5_ASPV1</name>
<dbReference type="AlphaFoldDB" id="A0A2V5HDY5"/>
<dbReference type="Proteomes" id="UP000249829">
    <property type="component" value="Unassembled WGS sequence"/>
</dbReference>
<evidence type="ECO:0000313" key="1">
    <source>
        <dbReference type="EMBL" id="PYI19543.1"/>
    </source>
</evidence>
<sequence length="89" mass="10211">MVFEMTITLTPASCAACSLGFDFYARCHVASLDECMQTFPWLFEVLGLTHVTPTVFDYLVKNCLHVYWFGNGRGIHAVNLQCRYVVQRR</sequence>
<keyword evidence="2" id="KW-1185">Reference proteome</keyword>
<dbReference type="EMBL" id="KZ825133">
    <property type="protein sequence ID" value="PYI19543.1"/>
    <property type="molecule type" value="Genomic_DNA"/>
</dbReference>
<organism evidence="1 2">
    <name type="scientific">Aspergillus violaceofuscus (strain CBS 115571)</name>
    <dbReference type="NCBI Taxonomy" id="1450538"/>
    <lineage>
        <taxon>Eukaryota</taxon>
        <taxon>Fungi</taxon>
        <taxon>Dikarya</taxon>
        <taxon>Ascomycota</taxon>
        <taxon>Pezizomycotina</taxon>
        <taxon>Eurotiomycetes</taxon>
        <taxon>Eurotiomycetidae</taxon>
        <taxon>Eurotiales</taxon>
        <taxon>Aspergillaceae</taxon>
        <taxon>Aspergillus</taxon>
    </lineage>
</organism>
<proteinExistence type="predicted"/>